<gene>
    <name evidence="3" type="primary">LOC110344275</name>
</gene>
<feature type="transmembrane region" description="Helical" evidence="1">
    <location>
        <begin position="133"/>
        <end position="153"/>
    </location>
</feature>
<name>A0AAX6R901_HETGA</name>
<protein>
    <submittedName>
        <fullName evidence="3">Fragile X mental retardation 1 neighbor protein-like</fullName>
    </submittedName>
</protein>
<dbReference type="AlphaFoldDB" id="A0AAX6R901"/>
<organism evidence="2 3">
    <name type="scientific">Heterocephalus glaber</name>
    <name type="common">Naked mole rat</name>
    <dbReference type="NCBI Taxonomy" id="10181"/>
    <lineage>
        <taxon>Eukaryota</taxon>
        <taxon>Metazoa</taxon>
        <taxon>Chordata</taxon>
        <taxon>Craniata</taxon>
        <taxon>Vertebrata</taxon>
        <taxon>Euteleostomi</taxon>
        <taxon>Mammalia</taxon>
        <taxon>Eutheria</taxon>
        <taxon>Euarchontoglires</taxon>
        <taxon>Glires</taxon>
        <taxon>Rodentia</taxon>
        <taxon>Hystricomorpha</taxon>
        <taxon>Bathyergidae</taxon>
        <taxon>Heterocephalus</taxon>
    </lineage>
</organism>
<proteinExistence type="predicted"/>
<dbReference type="GeneID" id="110344275"/>
<feature type="transmembrane region" description="Helical" evidence="1">
    <location>
        <begin position="6"/>
        <end position="26"/>
    </location>
</feature>
<dbReference type="Proteomes" id="UP000694906">
    <property type="component" value="Unplaced"/>
</dbReference>
<evidence type="ECO:0000313" key="2">
    <source>
        <dbReference type="Proteomes" id="UP000694906"/>
    </source>
</evidence>
<evidence type="ECO:0000313" key="3">
    <source>
        <dbReference type="RefSeq" id="XP_021093346.1"/>
    </source>
</evidence>
<evidence type="ECO:0000256" key="1">
    <source>
        <dbReference type="SAM" id="Phobius"/>
    </source>
</evidence>
<dbReference type="PANTHER" id="PTHR37360:SF1">
    <property type="entry name" value="FMR1 NEIGHBOR PROTEIN"/>
    <property type="match status" value="1"/>
</dbReference>
<sequence length="168" mass="19273">MWAFRVFPIFILFTWVLSLLSCFKFGGNSTKKTKNRFFEVARKKRLSESVSLNEVNLQNSEVSDQPLENTSTQEVLFNFFFPTTCMIKEIQEVTPCNELLNLTEAACSKSKGCFSTSLTRNCFVPLRDESTQVARIFGLSVFSLFFLGSMLLYCCCSVWERSQFVNPL</sequence>
<dbReference type="InterPro" id="IPR055331">
    <property type="entry name" value="FMR1-like"/>
</dbReference>
<keyword evidence="1" id="KW-1133">Transmembrane helix</keyword>
<dbReference type="RefSeq" id="XP_021093346.1">
    <property type="nucleotide sequence ID" value="XM_021237687.1"/>
</dbReference>
<dbReference type="PROSITE" id="PS51257">
    <property type="entry name" value="PROKAR_LIPOPROTEIN"/>
    <property type="match status" value="1"/>
</dbReference>
<keyword evidence="2" id="KW-1185">Reference proteome</keyword>
<keyword evidence="1" id="KW-0812">Transmembrane</keyword>
<keyword evidence="1" id="KW-0472">Membrane</keyword>
<dbReference type="PANTHER" id="PTHR37360">
    <property type="entry name" value="FRAGILE X MENTAL RETARDATION 1 NEIGHBOR PROTEIN"/>
    <property type="match status" value="1"/>
</dbReference>
<reference evidence="3" key="1">
    <citation type="submission" date="2025-08" db="UniProtKB">
        <authorList>
            <consortium name="RefSeq"/>
        </authorList>
    </citation>
    <scope>IDENTIFICATION</scope>
</reference>
<accession>A0AAX6R901</accession>